<protein>
    <submittedName>
        <fullName evidence="1">Uncharacterized protein</fullName>
    </submittedName>
</protein>
<dbReference type="Proteomes" id="UP001163387">
    <property type="component" value="Chromosome"/>
</dbReference>
<keyword evidence="2" id="KW-1185">Reference proteome</keyword>
<gene>
    <name evidence="1" type="ORF">SHM_12960</name>
</gene>
<name>A0ABM8BUY7_9MOLU</name>
<evidence type="ECO:0000313" key="1">
    <source>
        <dbReference type="EMBL" id="BDT03650.1"/>
    </source>
</evidence>
<evidence type="ECO:0000313" key="2">
    <source>
        <dbReference type="Proteomes" id="UP001163387"/>
    </source>
</evidence>
<proteinExistence type="predicted"/>
<accession>A0ABM8BUY7</accession>
<organism evidence="1 2">
    <name type="scientific">Spiroplasma ixodetis</name>
    <dbReference type="NCBI Taxonomy" id="2141"/>
    <lineage>
        <taxon>Bacteria</taxon>
        <taxon>Bacillati</taxon>
        <taxon>Mycoplasmatota</taxon>
        <taxon>Mollicutes</taxon>
        <taxon>Entomoplasmatales</taxon>
        <taxon>Spiroplasmataceae</taxon>
        <taxon>Spiroplasma</taxon>
    </lineage>
</organism>
<dbReference type="EMBL" id="AP026933">
    <property type="protein sequence ID" value="BDT03650.1"/>
    <property type="molecule type" value="Genomic_DNA"/>
</dbReference>
<sequence>MKVTTNTNNYSFTNIKIDSSNNVYVWSKKDGVYKCLVNKNEFKKIGGIYLSQTDNFRIYLLFSKNNVYALRTCLESFRK</sequence>
<reference evidence="1 2" key="1">
    <citation type="journal article" date="2022" name="Front. Microbiol.">
        <title>Male-killing mechanisms vary between Spiroplasma species.</title>
        <authorList>
            <person name="Arai H."/>
            <person name="Inoue M."/>
            <person name="Kageyama D."/>
        </authorList>
    </citation>
    <scope>NUCLEOTIDE SEQUENCE [LARGE SCALE GENOMIC DNA]</scope>
    <source>
        <strain evidence="2">sHm</strain>
    </source>
</reference>